<sequence>MANHSVIYAFILSGCMFSQHAMSQEKVNSECASKYGVAIDACTAKSGYTELFLERYNIQSVDVKSSYDKALDSNRAEIRDLVKRYKQTFNQLNSVDDKLSFVNLFLSRVTDKYNLTLKLGNGYDESIKVIVNGSRGYNALSVGYAISLFGTDIINSETDNLYFVGLSRLNANAFTQEVAADVTYVLKASTNSINGGVKSVDSHPLKYMEY</sequence>
<dbReference type="EMBL" id="JAPMLE010000001">
    <property type="protein sequence ID" value="MDR8522661.1"/>
    <property type="molecule type" value="Genomic_DNA"/>
</dbReference>
<dbReference type="Proteomes" id="UP001271263">
    <property type="component" value="Unassembled WGS sequence"/>
</dbReference>
<dbReference type="AlphaFoldDB" id="A0AAW8NJ20"/>
<comment type="caution">
    <text evidence="1">The sequence shown here is derived from an EMBL/GenBank/DDBJ whole genome shotgun (WGS) entry which is preliminary data.</text>
</comment>
<dbReference type="EMBL" id="JAPMLD010000004">
    <property type="protein sequence ID" value="MDW4824740.1"/>
    <property type="molecule type" value="Genomic_DNA"/>
</dbReference>
<reference evidence="2 4" key="1">
    <citation type="journal article" date="2022" name="bioRxiv">
        <title>Prophages regulate Shewanella fidelis 3313 motility and biofilm formation: implications for gut colonization dynamics in Ciona robusta.</title>
        <authorList>
            <person name="Natarajan O."/>
            <person name="Gibboney S.L."/>
            <person name="Young M.N."/>
            <person name="Lim S.J."/>
            <person name="Pluta N."/>
            <person name="Atkinson C.G."/>
            <person name="Leigh B.A."/>
            <person name="Liberti A."/>
            <person name="Kees E.D."/>
            <person name="Breitbart M."/>
            <person name="Gralnick J.A."/>
            <person name="Dishaw L.J."/>
        </authorList>
    </citation>
    <scope>NUCLEOTIDE SEQUENCE [LARGE SCALE GENOMIC DNA]</scope>
    <source>
        <strain evidence="2 4">JG4066</strain>
    </source>
</reference>
<gene>
    <name evidence="1" type="ORF">OS133_02975</name>
    <name evidence="2" type="ORF">OS134_11785</name>
</gene>
<accession>A0AAW8NJ20</accession>
<evidence type="ECO:0000313" key="2">
    <source>
        <dbReference type="EMBL" id="MDW4824740.1"/>
    </source>
</evidence>
<keyword evidence="4" id="KW-1185">Reference proteome</keyword>
<dbReference type="Proteomes" id="UP001259340">
    <property type="component" value="Unassembled WGS sequence"/>
</dbReference>
<evidence type="ECO:0000313" key="1">
    <source>
        <dbReference type="EMBL" id="MDR8522661.1"/>
    </source>
</evidence>
<protein>
    <recommendedName>
        <fullName evidence="5">DUF4919 domain-containing protein</fullName>
    </recommendedName>
</protein>
<evidence type="ECO:0008006" key="5">
    <source>
        <dbReference type="Google" id="ProtNLM"/>
    </source>
</evidence>
<evidence type="ECO:0000313" key="4">
    <source>
        <dbReference type="Proteomes" id="UP001271263"/>
    </source>
</evidence>
<reference evidence="1" key="2">
    <citation type="submission" date="2022-11" db="EMBL/GenBank/DDBJ databases">
        <title>Prophages regulate Shewanella fidelis motility and biofilm formation: implications for gut colonization dynamics in Ciona robusta.</title>
        <authorList>
            <person name="Natarajan O."/>
            <person name="Gibboney S.L."/>
            <person name="Young M.N."/>
            <person name="Lim S.J."/>
            <person name="Pluta N."/>
            <person name="Atkinson C.G.F."/>
            <person name="Leigh B.A."/>
            <person name="Liberti A."/>
            <person name="Kees E."/>
            <person name="Breitbart M."/>
            <person name="Gralnick J."/>
            <person name="Dishaw L.J."/>
        </authorList>
    </citation>
    <scope>NUCLEOTIDE SEQUENCE</scope>
    <source>
        <strain evidence="1">3313</strain>
    </source>
</reference>
<organism evidence="1 3">
    <name type="scientific">Shewanella fidelis</name>
    <dbReference type="NCBI Taxonomy" id="173509"/>
    <lineage>
        <taxon>Bacteria</taxon>
        <taxon>Pseudomonadati</taxon>
        <taxon>Pseudomonadota</taxon>
        <taxon>Gammaproteobacteria</taxon>
        <taxon>Alteromonadales</taxon>
        <taxon>Shewanellaceae</taxon>
        <taxon>Shewanella</taxon>
    </lineage>
</organism>
<evidence type="ECO:0000313" key="3">
    <source>
        <dbReference type="Proteomes" id="UP001259340"/>
    </source>
</evidence>
<dbReference type="RefSeq" id="WP_310653945.1">
    <property type="nucleotide sequence ID" value="NZ_JAPMLA010000005.1"/>
</dbReference>
<name>A0AAW8NJ20_9GAMM</name>
<proteinExistence type="predicted"/>